<dbReference type="RefSeq" id="WP_012639220.1">
    <property type="nucleotide sequence ID" value="NC_011901.1"/>
</dbReference>
<evidence type="ECO:0008006" key="4">
    <source>
        <dbReference type="Google" id="ProtNLM"/>
    </source>
</evidence>
<protein>
    <recommendedName>
        <fullName evidence="4">Transmembrane protein</fullName>
    </recommendedName>
</protein>
<evidence type="ECO:0000256" key="1">
    <source>
        <dbReference type="SAM" id="Phobius"/>
    </source>
</evidence>
<organism evidence="2 3">
    <name type="scientific">Thioalkalivibrio sulfidiphilus (strain HL-EbGR7)</name>
    <dbReference type="NCBI Taxonomy" id="396588"/>
    <lineage>
        <taxon>Bacteria</taxon>
        <taxon>Pseudomonadati</taxon>
        <taxon>Pseudomonadota</taxon>
        <taxon>Gammaproteobacteria</taxon>
        <taxon>Chromatiales</taxon>
        <taxon>Ectothiorhodospiraceae</taxon>
        <taxon>Thioalkalivibrio</taxon>
    </lineage>
</organism>
<dbReference type="Proteomes" id="UP000002383">
    <property type="component" value="Chromosome"/>
</dbReference>
<keyword evidence="1" id="KW-0472">Membrane</keyword>
<evidence type="ECO:0000313" key="3">
    <source>
        <dbReference type="Proteomes" id="UP000002383"/>
    </source>
</evidence>
<dbReference type="AlphaFoldDB" id="B8GMT0"/>
<feature type="transmembrane region" description="Helical" evidence="1">
    <location>
        <begin position="40"/>
        <end position="60"/>
    </location>
</feature>
<proteinExistence type="predicted"/>
<feature type="transmembrane region" description="Helical" evidence="1">
    <location>
        <begin position="107"/>
        <end position="129"/>
    </location>
</feature>
<dbReference type="HOGENOM" id="CLU_1926619_0_0_6"/>
<sequence>MGKTIGRVFVLASLSYLFLIILFGAIFQVLDPGSAGGVGYATPFLWCIAAVLAANVFFKFNGRDFSNQERRFLLGTLLAFNALIYAVSLISTATLSLGVDEAIVLTLSFWLDGLVLFLTLKYAWAFYVYGN</sequence>
<dbReference type="EMBL" id="CP001339">
    <property type="protein sequence ID" value="ACL73745.1"/>
    <property type="molecule type" value="Genomic_DNA"/>
</dbReference>
<accession>B8GMT0</accession>
<feature type="transmembrane region" description="Helical" evidence="1">
    <location>
        <begin position="72"/>
        <end position="95"/>
    </location>
</feature>
<gene>
    <name evidence="2" type="ordered locus">Tgr7_2670</name>
</gene>
<evidence type="ECO:0000313" key="2">
    <source>
        <dbReference type="EMBL" id="ACL73745.1"/>
    </source>
</evidence>
<feature type="transmembrane region" description="Helical" evidence="1">
    <location>
        <begin position="7"/>
        <end position="28"/>
    </location>
</feature>
<keyword evidence="3" id="KW-1185">Reference proteome</keyword>
<keyword evidence="1" id="KW-0812">Transmembrane</keyword>
<reference evidence="2 3" key="1">
    <citation type="journal article" date="2011" name="Stand. Genomic Sci.">
        <title>Complete genome sequence of 'Thioalkalivibrio sulfidophilus' HL-EbGr7.</title>
        <authorList>
            <person name="Muyzer G."/>
            <person name="Sorokin D.Y."/>
            <person name="Mavromatis K."/>
            <person name="Lapidus A."/>
            <person name="Clum A."/>
            <person name="Ivanova N."/>
            <person name="Pati A."/>
            <person name="d'Haeseleer P."/>
            <person name="Woyke T."/>
            <person name="Kyrpides N.C."/>
        </authorList>
    </citation>
    <scope>NUCLEOTIDE SEQUENCE [LARGE SCALE GENOMIC DNA]</scope>
    <source>
        <strain evidence="2 3">HL-EbGR7</strain>
    </source>
</reference>
<dbReference type="STRING" id="396588.Tgr7_2670"/>
<dbReference type="KEGG" id="tgr:Tgr7_2670"/>
<name>B8GMT0_THISH</name>
<keyword evidence="1" id="KW-1133">Transmembrane helix</keyword>